<dbReference type="InterPro" id="IPR029017">
    <property type="entry name" value="Enolase-like_N"/>
</dbReference>
<evidence type="ECO:0000313" key="6">
    <source>
        <dbReference type="Proteomes" id="UP000671995"/>
    </source>
</evidence>
<dbReference type="SUPFAM" id="SSF51604">
    <property type="entry name" value="Enolase C-terminal domain-like"/>
    <property type="match status" value="1"/>
</dbReference>
<dbReference type="GO" id="GO:0000287">
    <property type="term" value="F:magnesium ion binding"/>
    <property type="evidence" value="ECO:0007669"/>
    <property type="project" value="TreeGrafter"/>
</dbReference>
<dbReference type="InterPro" id="IPR046945">
    <property type="entry name" value="RHMD-like"/>
</dbReference>
<keyword evidence="3" id="KW-0460">Magnesium</keyword>
<reference evidence="5" key="2">
    <citation type="journal article" date="2021" name="Microbiol. Resour. Announc.">
        <title>Complete Genome Sequences of Three Human Oral Treponema parvum Isolates.</title>
        <authorList>
            <person name="Zeng H."/>
            <person name="Watt R.M."/>
        </authorList>
    </citation>
    <scope>NUCLEOTIDE SEQUENCE</scope>
    <source>
        <strain evidence="5">ATCC 700773</strain>
    </source>
</reference>
<dbReference type="SFLD" id="SFLDG00179">
    <property type="entry name" value="mandelate_racemase"/>
    <property type="match status" value="1"/>
</dbReference>
<organism evidence="5 6">
    <name type="scientific">Treponema parvum</name>
    <dbReference type="NCBI Taxonomy" id="138851"/>
    <lineage>
        <taxon>Bacteria</taxon>
        <taxon>Pseudomonadati</taxon>
        <taxon>Spirochaetota</taxon>
        <taxon>Spirochaetia</taxon>
        <taxon>Spirochaetales</taxon>
        <taxon>Treponemataceae</taxon>
        <taxon>Treponema</taxon>
    </lineage>
</organism>
<dbReference type="PANTHER" id="PTHR13794">
    <property type="entry name" value="ENOLASE SUPERFAMILY, MANDELATE RACEMASE"/>
    <property type="match status" value="1"/>
</dbReference>
<dbReference type="Pfam" id="PF13378">
    <property type="entry name" value="MR_MLE_C"/>
    <property type="match status" value="1"/>
</dbReference>
<dbReference type="EMBL" id="CP054257">
    <property type="protein sequence ID" value="QTQ12188.1"/>
    <property type="molecule type" value="Genomic_DNA"/>
</dbReference>
<dbReference type="PANTHER" id="PTHR13794:SF58">
    <property type="entry name" value="MITOCHONDRIAL ENOLASE SUPERFAMILY MEMBER 1"/>
    <property type="match status" value="1"/>
</dbReference>
<dbReference type="SFLD" id="SFLDS00001">
    <property type="entry name" value="Enolase"/>
    <property type="match status" value="1"/>
</dbReference>
<dbReference type="InterPro" id="IPR029065">
    <property type="entry name" value="Enolase_C-like"/>
</dbReference>
<keyword evidence="2" id="KW-0479">Metal-binding</keyword>
<evidence type="ECO:0000313" key="5">
    <source>
        <dbReference type="EMBL" id="QTQ12188.1"/>
    </source>
</evidence>
<dbReference type="InterPro" id="IPR036849">
    <property type="entry name" value="Enolase-like_C_sf"/>
</dbReference>
<evidence type="ECO:0000256" key="3">
    <source>
        <dbReference type="ARBA" id="ARBA00022842"/>
    </source>
</evidence>
<dbReference type="RefSeq" id="WP_210116902.1">
    <property type="nucleotide sequence ID" value="NZ_CP054257.1"/>
</dbReference>
<accession>A0A975F0L1</accession>
<dbReference type="Gene3D" id="3.20.20.120">
    <property type="entry name" value="Enolase-like C-terminal domain"/>
    <property type="match status" value="1"/>
</dbReference>
<gene>
    <name evidence="5" type="ORF">HRI96_08255</name>
</gene>
<feature type="domain" description="Mandelate racemase/muconate lactonizing enzyme C-terminal" evidence="4">
    <location>
        <begin position="152"/>
        <end position="267"/>
    </location>
</feature>
<evidence type="ECO:0000259" key="4">
    <source>
        <dbReference type="SMART" id="SM00922"/>
    </source>
</evidence>
<name>A0A975F0L1_9SPIR</name>
<dbReference type="Gene3D" id="3.30.390.10">
    <property type="entry name" value="Enolase-like, N-terminal domain"/>
    <property type="match status" value="1"/>
</dbReference>
<dbReference type="Pfam" id="PF02746">
    <property type="entry name" value="MR_MLE_N"/>
    <property type="match status" value="1"/>
</dbReference>
<evidence type="ECO:0000256" key="1">
    <source>
        <dbReference type="ARBA" id="ARBA00001946"/>
    </source>
</evidence>
<evidence type="ECO:0000256" key="2">
    <source>
        <dbReference type="ARBA" id="ARBA00022723"/>
    </source>
</evidence>
<dbReference type="GO" id="GO:0016836">
    <property type="term" value="F:hydro-lyase activity"/>
    <property type="evidence" value="ECO:0007669"/>
    <property type="project" value="TreeGrafter"/>
</dbReference>
<reference evidence="5" key="1">
    <citation type="submission" date="2020-05" db="EMBL/GenBank/DDBJ databases">
        <authorList>
            <person name="Zeng H."/>
            <person name="Chan Y.K."/>
            <person name="Watt R.M."/>
        </authorList>
    </citation>
    <scope>NUCLEOTIDE SEQUENCE</scope>
    <source>
        <strain evidence="5">ATCC 700773</strain>
    </source>
</reference>
<dbReference type="GO" id="GO:0016052">
    <property type="term" value="P:carbohydrate catabolic process"/>
    <property type="evidence" value="ECO:0007669"/>
    <property type="project" value="TreeGrafter"/>
</dbReference>
<protein>
    <submittedName>
        <fullName evidence="5">Mandelate racemase/muconate lactonizing enzyme family protein</fullName>
    </submittedName>
</protein>
<comment type="cofactor">
    <cofactor evidence="1">
        <name>Mg(2+)</name>
        <dbReference type="ChEBI" id="CHEBI:18420"/>
    </cofactor>
</comment>
<proteinExistence type="predicted"/>
<dbReference type="InterPro" id="IPR013342">
    <property type="entry name" value="Mandelate_racemase_C"/>
</dbReference>
<dbReference type="SUPFAM" id="SSF54826">
    <property type="entry name" value="Enolase N-terminal domain-like"/>
    <property type="match status" value="1"/>
</dbReference>
<dbReference type="AlphaFoldDB" id="A0A975F0L1"/>
<dbReference type="InterPro" id="IPR013341">
    <property type="entry name" value="Mandelate_racemase_N_dom"/>
</dbReference>
<sequence>MKISAVEAIPLAHECKIPIADAVGVNRLRKALLIKINTDNGLWGIGEAFLYGCSLQGAKKILEDQFVSLLIGKNPCSAKENYELLCWNSMAFGRSGIVKALISGIDVALWDITAKAEGLPVGKLLCKETSCLHLDKIPSYASGGFYAEGKDKAALEKEAEAYLKKGYSAVKIKIGRNPSRSDSPLKYLPSSCWGESVEKDIERIAAVRSVLGNERILMVDSNASFSAQGAMQILPSLIEQGVAWFEEPIRFEDEDGLKELRAAMKGRMQIAGFETAQGDAVFKNLIDGGGVDIVQADIGWAGGFTGCLKIAELAKKAGKKFSLHSFGSAVHFASSLHLASCLSNTDMIESEENTNALRSAIVKSPFQTDSKMAFYVPEKEGLGIEMDWDAVHSMRVL</sequence>
<dbReference type="CDD" id="cd03316">
    <property type="entry name" value="MR_like"/>
    <property type="match status" value="1"/>
</dbReference>
<dbReference type="Proteomes" id="UP000671995">
    <property type="component" value="Chromosome"/>
</dbReference>
<dbReference type="SMART" id="SM00922">
    <property type="entry name" value="MR_MLE"/>
    <property type="match status" value="1"/>
</dbReference>